<keyword evidence="4" id="KW-1185">Reference proteome</keyword>
<dbReference type="InterPro" id="IPR013693">
    <property type="entry name" value="SpoIID/LytB_N"/>
</dbReference>
<dbReference type="InterPro" id="IPR013486">
    <property type="entry name" value="SpoIID/LytB"/>
</dbReference>
<comment type="caution">
    <text evidence="3">The sequence shown here is derived from an EMBL/GenBank/DDBJ whole genome shotgun (WGS) entry which is preliminary data.</text>
</comment>
<dbReference type="PROSITE" id="PS51724">
    <property type="entry name" value="SPOR"/>
    <property type="match status" value="1"/>
</dbReference>
<dbReference type="InterPro" id="IPR007730">
    <property type="entry name" value="SPOR-like_dom"/>
</dbReference>
<dbReference type="EMBL" id="QXQA01000014">
    <property type="protein sequence ID" value="RIX50562.1"/>
    <property type="molecule type" value="Genomic_DNA"/>
</dbReference>
<dbReference type="PANTHER" id="PTHR30032">
    <property type="entry name" value="N-ACETYLMURAMOYL-L-ALANINE AMIDASE-RELATED"/>
    <property type="match status" value="1"/>
</dbReference>
<gene>
    <name evidence="3" type="ORF">D3P08_20010</name>
</gene>
<dbReference type="Proteomes" id="UP000266482">
    <property type="component" value="Unassembled WGS sequence"/>
</dbReference>
<organism evidence="3 4">
    <name type="scientific">Paenibacillus nanensis</name>
    <dbReference type="NCBI Taxonomy" id="393251"/>
    <lineage>
        <taxon>Bacteria</taxon>
        <taxon>Bacillati</taxon>
        <taxon>Bacillota</taxon>
        <taxon>Bacilli</taxon>
        <taxon>Bacillales</taxon>
        <taxon>Paenibacillaceae</taxon>
        <taxon>Paenibacillus</taxon>
    </lineage>
</organism>
<keyword evidence="1" id="KW-0732">Signal</keyword>
<reference evidence="3 4" key="1">
    <citation type="submission" date="2018-09" db="EMBL/GenBank/DDBJ databases">
        <title>Paenibacillus aracenensis nov. sp. isolated from a cave in southern Spain.</title>
        <authorList>
            <person name="Jurado V."/>
            <person name="Gutierrez-Patricio S."/>
            <person name="Gonzalez-Pimentel J.L."/>
            <person name="Miller A.Z."/>
            <person name="Laiz L."/>
            <person name="Saiz-Jimenez C."/>
        </authorList>
    </citation>
    <scope>NUCLEOTIDE SEQUENCE [LARGE SCALE GENOMIC DNA]</scope>
    <source>
        <strain evidence="3 4">DSM 22867</strain>
    </source>
</reference>
<sequence length="708" mass="75404">MKTINHTWRKLALTTIALLVLVSAATAVPVRTQAAVPSLQDIRVAMFMQLPGKYDQTTAAATFQSAGGIGLGVREPDGAHKWLSIPAGESVRVAVDDYKVKLLETKTFTSAWSVYQYVVSAKGTAYITSVKKNGALHYQIFEGAYKSAAESASAVSRWNADAKLSGMLGGFKPAAQGPLRLETPAYSSKAAAEAGAEQYGAAGFDAYVAVRAGASGPVYSVMIGGASTAEELKTLQADAAKAPSSASLKPVDPTSRYMLIRPDYANTGKANDSQTLYMFPLNDMKVWLTPSGEQPISLKERSGRTYRGSFELSAFNGKLAVINELPFEEYLYSVVAVEMYTSWPLEALKAQAVAARSYALNKGLGFQIAHVVDTTLSQAYNGTGVEKPSSIEAVEATRGVVALYNGKVIEAIFSSNGGGMTADAKEAWNNEVPYLKSVPSPDDVSEKGLYSWYRVVLPSGQLGYVREDLVTDSGQKTSAGSRILELTADGTNIRKHPLIQEAVPVVAQLNKGARVVELEKVMESNPMRWIRGPFTSTELLTTLNLRVNPKLTAPITALEVSSRGVSGRATGLSVNGAELTLASPDTIRSALGVGGSLPSTLFDIEETGKVVILGAGGAQSTKSDESRKVYVMGADGKSAAYNGEYLYAMDGDGDIRAASKGAAFEFRGTGYGHGVGLSQYGALSLAQQGYDYEYILKYYYKGITLAKE</sequence>
<name>A0A3A1UTR0_9BACL</name>
<evidence type="ECO:0000313" key="4">
    <source>
        <dbReference type="Proteomes" id="UP000266482"/>
    </source>
</evidence>
<accession>A0A3A1UTR0</accession>
<dbReference type="OrthoDB" id="9794671at2"/>
<dbReference type="NCBIfam" id="TIGR02669">
    <property type="entry name" value="SpoIID_LytB"/>
    <property type="match status" value="1"/>
</dbReference>
<dbReference type="RefSeq" id="WP_119601829.1">
    <property type="nucleotide sequence ID" value="NZ_QXQA01000014.1"/>
</dbReference>
<dbReference type="InterPro" id="IPR051922">
    <property type="entry name" value="Bact_Sporulation_Assoc"/>
</dbReference>
<dbReference type="PANTHER" id="PTHR30032:SF4">
    <property type="entry name" value="AMIDASE ENHANCER"/>
    <property type="match status" value="1"/>
</dbReference>
<evidence type="ECO:0000256" key="1">
    <source>
        <dbReference type="SAM" id="SignalP"/>
    </source>
</evidence>
<feature type="chain" id="PRO_5039611126" evidence="1">
    <location>
        <begin position="28"/>
        <end position="708"/>
    </location>
</feature>
<evidence type="ECO:0000259" key="2">
    <source>
        <dbReference type="PROSITE" id="PS51724"/>
    </source>
</evidence>
<dbReference type="Pfam" id="PF05036">
    <property type="entry name" value="SPOR"/>
    <property type="match status" value="1"/>
</dbReference>
<dbReference type="GO" id="GO:0030435">
    <property type="term" value="P:sporulation resulting in formation of a cellular spore"/>
    <property type="evidence" value="ECO:0007669"/>
    <property type="project" value="InterPro"/>
</dbReference>
<dbReference type="GO" id="GO:0030288">
    <property type="term" value="C:outer membrane-bounded periplasmic space"/>
    <property type="evidence" value="ECO:0007669"/>
    <property type="project" value="TreeGrafter"/>
</dbReference>
<feature type="domain" description="SPOR" evidence="2">
    <location>
        <begin position="173"/>
        <end position="255"/>
    </location>
</feature>
<dbReference type="GO" id="GO:0042834">
    <property type="term" value="F:peptidoglycan binding"/>
    <property type="evidence" value="ECO:0007669"/>
    <property type="project" value="InterPro"/>
</dbReference>
<proteinExistence type="predicted"/>
<dbReference type="Pfam" id="PF08486">
    <property type="entry name" value="SpoIID"/>
    <property type="match status" value="1"/>
</dbReference>
<dbReference type="AlphaFoldDB" id="A0A3A1UTR0"/>
<evidence type="ECO:0000313" key="3">
    <source>
        <dbReference type="EMBL" id="RIX50562.1"/>
    </source>
</evidence>
<protein>
    <submittedName>
        <fullName evidence="3">SpoIID/LytB domain-containing protein</fullName>
    </submittedName>
</protein>
<feature type="signal peptide" evidence="1">
    <location>
        <begin position="1"/>
        <end position="27"/>
    </location>
</feature>